<dbReference type="EMBL" id="JANIIK010000035">
    <property type="protein sequence ID" value="KAJ3613175.1"/>
    <property type="molecule type" value="Genomic_DNA"/>
</dbReference>
<keyword evidence="3" id="KW-1185">Reference proteome</keyword>
<reference evidence="2" key="1">
    <citation type="submission" date="2022-07" db="EMBL/GenBank/DDBJ databases">
        <title>Chromosome-level genome of Muraenolepis orangiensis.</title>
        <authorList>
            <person name="Kim J."/>
        </authorList>
    </citation>
    <scope>NUCLEOTIDE SEQUENCE</scope>
    <source>
        <strain evidence="2">KU_S4_2022</strain>
        <tissue evidence="2">Muscle</tissue>
    </source>
</reference>
<comment type="caution">
    <text evidence="2">The sequence shown here is derived from an EMBL/GenBank/DDBJ whole genome shotgun (WGS) entry which is preliminary data.</text>
</comment>
<feature type="compositionally biased region" description="Low complexity" evidence="1">
    <location>
        <begin position="122"/>
        <end position="139"/>
    </location>
</feature>
<organism evidence="2 3">
    <name type="scientific">Muraenolepis orangiensis</name>
    <name type="common">Patagonian moray cod</name>
    <dbReference type="NCBI Taxonomy" id="630683"/>
    <lineage>
        <taxon>Eukaryota</taxon>
        <taxon>Metazoa</taxon>
        <taxon>Chordata</taxon>
        <taxon>Craniata</taxon>
        <taxon>Vertebrata</taxon>
        <taxon>Euteleostomi</taxon>
        <taxon>Actinopterygii</taxon>
        <taxon>Neopterygii</taxon>
        <taxon>Teleostei</taxon>
        <taxon>Neoteleostei</taxon>
        <taxon>Acanthomorphata</taxon>
        <taxon>Zeiogadaria</taxon>
        <taxon>Gadariae</taxon>
        <taxon>Gadiformes</taxon>
        <taxon>Muraenolepidoidei</taxon>
        <taxon>Muraenolepididae</taxon>
        <taxon>Muraenolepis</taxon>
    </lineage>
</organism>
<gene>
    <name evidence="2" type="ORF">NHX12_019427</name>
</gene>
<evidence type="ECO:0000313" key="3">
    <source>
        <dbReference type="Proteomes" id="UP001148018"/>
    </source>
</evidence>
<evidence type="ECO:0000256" key="1">
    <source>
        <dbReference type="SAM" id="MobiDB-lite"/>
    </source>
</evidence>
<protein>
    <submittedName>
        <fullName evidence="2">Uncharacterized protein</fullName>
    </submittedName>
</protein>
<name>A0A9Q0EWP3_9TELE</name>
<dbReference type="AlphaFoldDB" id="A0A9Q0EWP3"/>
<dbReference type="Proteomes" id="UP001148018">
    <property type="component" value="Unassembled WGS sequence"/>
</dbReference>
<proteinExistence type="predicted"/>
<sequence length="217" mass="24443">MMWRPNGILHKICSTASSAYSWRRLEKDMASDELIKLLSKFYRCTLSQRYERVTQSAIKPVLDHNTQDILVEPDKEKIEDHKNRVMHTACFIDPRFKKSLLSEPEAATVNSRVHEALALEASTSTSQGRTTSTSTSSISLPPPPPPNSIIRGDRPGRAAEIDDLNREVKRVRFHWERRLMAHWGVSSECLVPAGTLQITIHVFTPSASSMSFIGFGP</sequence>
<evidence type="ECO:0000313" key="2">
    <source>
        <dbReference type="EMBL" id="KAJ3613175.1"/>
    </source>
</evidence>
<accession>A0A9Q0EWP3</accession>
<feature type="region of interest" description="Disordered" evidence="1">
    <location>
        <begin position="119"/>
        <end position="155"/>
    </location>
</feature>